<name>A0AAE0T276_9BIVA</name>
<dbReference type="AlphaFoldDB" id="A0AAE0T276"/>
<keyword evidence="2" id="KW-1185">Reference proteome</keyword>
<evidence type="ECO:0000313" key="1">
    <source>
        <dbReference type="EMBL" id="KAK3602276.1"/>
    </source>
</evidence>
<gene>
    <name evidence="1" type="ORF">CHS0354_022017</name>
</gene>
<protein>
    <submittedName>
        <fullName evidence="1">Uncharacterized protein</fullName>
    </submittedName>
</protein>
<comment type="caution">
    <text evidence="1">The sequence shown here is derived from an EMBL/GenBank/DDBJ whole genome shotgun (WGS) entry which is preliminary data.</text>
</comment>
<proteinExistence type="predicted"/>
<reference evidence="1" key="1">
    <citation type="journal article" date="2021" name="Genome Biol. Evol.">
        <title>A High-Quality Reference Genome for a Parasitic Bivalve with Doubly Uniparental Inheritance (Bivalvia: Unionida).</title>
        <authorList>
            <person name="Smith C.H."/>
        </authorList>
    </citation>
    <scope>NUCLEOTIDE SEQUENCE</scope>
    <source>
        <strain evidence="1">CHS0354</strain>
    </source>
</reference>
<dbReference type="Proteomes" id="UP001195483">
    <property type="component" value="Unassembled WGS sequence"/>
</dbReference>
<evidence type="ECO:0000313" key="2">
    <source>
        <dbReference type="Proteomes" id="UP001195483"/>
    </source>
</evidence>
<dbReference type="EMBL" id="JAEAOA010001335">
    <property type="protein sequence ID" value="KAK3602276.1"/>
    <property type="molecule type" value="Genomic_DNA"/>
</dbReference>
<reference evidence="1" key="3">
    <citation type="submission" date="2023-05" db="EMBL/GenBank/DDBJ databases">
        <authorList>
            <person name="Smith C.H."/>
        </authorList>
    </citation>
    <scope>NUCLEOTIDE SEQUENCE</scope>
    <source>
        <strain evidence="1">CHS0354</strain>
        <tissue evidence="1">Mantle</tissue>
    </source>
</reference>
<organism evidence="1 2">
    <name type="scientific">Potamilus streckersoni</name>
    <dbReference type="NCBI Taxonomy" id="2493646"/>
    <lineage>
        <taxon>Eukaryota</taxon>
        <taxon>Metazoa</taxon>
        <taxon>Spiralia</taxon>
        <taxon>Lophotrochozoa</taxon>
        <taxon>Mollusca</taxon>
        <taxon>Bivalvia</taxon>
        <taxon>Autobranchia</taxon>
        <taxon>Heteroconchia</taxon>
        <taxon>Palaeoheterodonta</taxon>
        <taxon>Unionida</taxon>
        <taxon>Unionoidea</taxon>
        <taxon>Unionidae</taxon>
        <taxon>Ambleminae</taxon>
        <taxon>Lampsilini</taxon>
        <taxon>Potamilus</taxon>
    </lineage>
</organism>
<reference evidence="1" key="2">
    <citation type="journal article" date="2021" name="Genome Biol. Evol.">
        <title>Developing a high-quality reference genome for a parasitic bivalve with doubly uniparental inheritance (Bivalvia: Unionida).</title>
        <authorList>
            <person name="Smith C.H."/>
        </authorList>
    </citation>
    <scope>NUCLEOTIDE SEQUENCE</scope>
    <source>
        <strain evidence="1">CHS0354</strain>
        <tissue evidence="1">Mantle</tissue>
    </source>
</reference>
<sequence>MAVRTLDTCPLSPYNECLRVCIQNTIMSLEGVVTNLQGIVSDIGILVRQIEDVTNKLEQRNARLNVMGDSEWKQRKLQSFKTSKQSENLNIVTRNIISSKTPPRSSEKRVPSWTVFNGYLPSLQAGIVNCVKEENISLSTVSSGNDVTFDERHTDGSELCNSIDWRCCNYKYPIEREPIIPKVLSHISEVDTKNESYIDKPSVNYSYDSSNCDIYEEKMEQELESLMNYYTDESDSDRDCEDYWLNDVGGDFVSDTNSSVSSIPYSEELVLRYNKDISTWTTYKFVHLSDSESLPGSES</sequence>
<accession>A0AAE0T276</accession>